<evidence type="ECO:0000256" key="1">
    <source>
        <dbReference type="SAM" id="MobiDB-lite"/>
    </source>
</evidence>
<dbReference type="Proteomes" id="UP000663827">
    <property type="component" value="Unassembled WGS sequence"/>
</dbReference>
<proteinExistence type="predicted"/>
<dbReference type="AlphaFoldDB" id="A0A8H3HYC2"/>
<evidence type="ECO:0008006" key="4">
    <source>
        <dbReference type="Google" id="ProtNLM"/>
    </source>
</evidence>
<sequence length="393" mass="44162">MSNNQGSPFLTQKLPQFLVAECEGDKATILRSGDYQKTLSFVKDAFPSTRRATQIVLSACLDGEKVGVTEEVWSYMAASLTLIHVELDYSRWERIQVYTQRGSNYYEVDLATETVEGLKQKVHTKEGIPYQTQHLWMSHPEFAAEIQDGHKLIYYGINRERRELGVRGAARFSIGRLGGFSEIYPHTVIKTLTNHPDDLGQTISWTVDAKPDGTLLDQSTGREVAYLFWEAYTNPRPPLSPPTTRPNTPSSSFDPANPSLLPSQSALLSRDKVTGYIDDVLLALGLHTEARTSFITYWLPDLSKHAYIALRFLAQAEYEQAAPLNITPAPDVTTRVFMLFGGIEPSQIELWDEAVTIASKDVKIWRDVVGIDSARARDKSLFRVLEWGGMEVK</sequence>
<dbReference type="EMBL" id="CAJNJQ010001534">
    <property type="protein sequence ID" value="CAE7142214.1"/>
    <property type="molecule type" value="Genomic_DNA"/>
</dbReference>
<dbReference type="Gene3D" id="3.10.20.90">
    <property type="entry name" value="Phosphatidylinositol 3-kinase Catalytic Subunit, Chain A, domain 1"/>
    <property type="match status" value="1"/>
</dbReference>
<feature type="region of interest" description="Disordered" evidence="1">
    <location>
        <begin position="237"/>
        <end position="256"/>
    </location>
</feature>
<accession>A0A8H3HYC2</accession>
<feature type="compositionally biased region" description="Low complexity" evidence="1">
    <location>
        <begin position="245"/>
        <end position="256"/>
    </location>
</feature>
<protein>
    <recommendedName>
        <fullName evidence="4">Ubiquitin-like domain-containing protein</fullName>
    </recommendedName>
</protein>
<dbReference type="SUPFAM" id="SSF54236">
    <property type="entry name" value="Ubiquitin-like"/>
    <property type="match status" value="1"/>
</dbReference>
<comment type="caution">
    <text evidence="2">The sequence shown here is derived from an EMBL/GenBank/DDBJ whole genome shotgun (WGS) entry which is preliminary data.</text>
</comment>
<dbReference type="InterPro" id="IPR029071">
    <property type="entry name" value="Ubiquitin-like_domsf"/>
</dbReference>
<dbReference type="CDD" id="cd17039">
    <property type="entry name" value="Ubl_ubiquitin_like"/>
    <property type="match status" value="1"/>
</dbReference>
<evidence type="ECO:0000313" key="2">
    <source>
        <dbReference type="EMBL" id="CAE7142214.1"/>
    </source>
</evidence>
<name>A0A8H3HYC2_9AGAM</name>
<organism evidence="2 3">
    <name type="scientific">Rhizoctonia solani</name>
    <dbReference type="NCBI Taxonomy" id="456999"/>
    <lineage>
        <taxon>Eukaryota</taxon>
        <taxon>Fungi</taxon>
        <taxon>Dikarya</taxon>
        <taxon>Basidiomycota</taxon>
        <taxon>Agaricomycotina</taxon>
        <taxon>Agaricomycetes</taxon>
        <taxon>Cantharellales</taxon>
        <taxon>Ceratobasidiaceae</taxon>
        <taxon>Rhizoctonia</taxon>
    </lineage>
</organism>
<evidence type="ECO:0000313" key="3">
    <source>
        <dbReference type="Proteomes" id="UP000663827"/>
    </source>
</evidence>
<gene>
    <name evidence="2" type="ORF">RDB_LOCUS76285</name>
</gene>
<reference evidence="2" key="1">
    <citation type="submission" date="2021-01" db="EMBL/GenBank/DDBJ databases">
        <authorList>
            <person name="Kaushik A."/>
        </authorList>
    </citation>
    <scope>NUCLEOTIDE SEQUENCE</scope>
    <source>
        <strain evidence="2">AG5</strain>
    </source>
</reference>